<dbReference type="RefSeq" id="WP_080843160.1">
    <property type="nucleotide sequence ID" value="NZ_LT009724.1"/>
</dbReference>
<dbReference type="AlphaFoldDB" id="A0A1S7S2I8"/>
<evidence type="ECO:0000313" key="12">
    <source>
        <dbReference type="Proteomes" id="UP000191988"/>
    </source>
</evidence>
<feature type="coiled-coil region" evidence="9">
    <location>
        <begin position="558"/>
        <end position="585"/>
    </location>
</feature>
<dbReference type="PRINTS" id="PR00344">
    <property type="entry name" value="BCTRLSENSOR"/>
</dbReference>
<evidence type="ECO:0000256" key="6">
    <source>
        <dbReference type="ARBA" id="ARBA00022777"/>
    </source>
</evidence>
<dbReference type="GO" id="GO:0005524">
    <property type="term" value="F:ATP binding"/>
    <property type="evidence" value="ECO:0007669"/>
    <property type="project" value="UniProtKB-KW"/>
</dbReference>
<dbReference type="EMBL" id="FBWK01000054">
    <property type="protein sequence ID" value="CUX61685.1"/>
    <property type="molecule type" value="Genomic_DNA"/>
</dbReference>
<keyword evidence="3" id="KW-0597">Phosphoprotein</keyword>
<dbReference type="Proteomes" id="UP000191988">
    <property type="component" value="Unassembled WGS sequence"/>
</dbReference>
<dbReference type="Gene3D" id="3.30.565.10">
    <property type="entry name" value="Histidine kinase-like ATPase, C-terminal domain"/>
    <property type="match status" value="2"/>
</dbReference>
<dbReference type="GO" id="GO:0000160">
    <property type="term" value="P:phosphorelay signal transduction system"/>
    <property type="evidence" value="ECO:0007669"/>
    <property type="project" value="UniProtKB-KW"/>
</dbReference>
<dbReference type="InterPro" id="IPR004358">
    <property type="entry name" value="Sig_transdc_His_kin-like_C"/>
</dbReference>
<keyword evidence="12" id="KW-1185">Reference proteome</keyword>
<keyword evidence="6 11" id="KW-0418">Kinase</keyword>
<proteinExistence type="predicted"/>
<dbReference type="InterPro" id="IPR005467">
    <property type="entry name" value="His_kinase_dom"/>
</dbReference>
<evidence type="ECO:0000256" key="9">
    <source>
        <dbReference type="SAM" id="Coils"/>
    </source>
</evidence>
<dbReference type="Pfam" id="PF13589">
    <property type="entry name" value="HATPase_c_3"/>
    <property type="match status" value="1"/>
</dbReference>
<evidence type="ECO:0000256" key="4">
    <source>
        <dbReference type="ARBA" id="ARBA00022679"/>
    </source>
</evidence>
<dbReference type="InterPro" id="IPR003594">
    <property type="entry name" value="HATPase_dom"/>
</dbReference>
<evidence type="ECO:0000256" key="3">
    <source>
        <dbReference type="ARBA" id="ARBA00022553"/>
    </source>
</evidence>
<name>A0A1S7S2I8_9HYPH</name>
<gene>
    <name evidence="11" type="ORF">AGR3A_Lc180144</name>
</gene>
<dbReference type="SUPFAM" id="SSF55874">
    <property type="entry name" value="ATPase domain of HSP90 chaperone/DNA topoisomerase II/histidine kinase"/>
    <property type="match status" value="2"/>
</dbReference>
<evidence type="ECO:0000256" key="8">
    <source>
        <dbReference type="ARBA" id="ARBA00023012"/>
    </source>
</evidence>
<evidence type="ECO:0000256" key="2">
    <source>
        <dbReference type="ARBA" id="ARBA00012438"/>
    </source>
</evidence>
<reference evidence="12" key="1">
    <citation type="submission" date="2016-01" db="EMBL/GenBank/DDBJ databases">
        <authorList>
            <person name="Regsiter A."/>
            <person name="william w."/>
        </authorList>
    </citation>
    <scope>NUCLEOTIDE SEQUENCE [LARGE SCALE GENOMIC DNA]</scope>
    <source>
        <strain evidence="12">CFBP 6623</strain>
    </source>
</reference>
<comment type="catalytic activity">
    <reaction evidence="1">
        <text>ATP + protein L-histidine = ADP + protein N-phospho-L-histidine.</text>
        <dbReference type="EC" id="2.7.13.3"/>
    </reaction>
</comment>
<organism evidence="11 12">
    <name type="scientific">Agrobacterium tomkonis CFBP 6623</name>
    <dbReference type="NCBI Taxonomy" id="1183432"/>
    <lineage>
        <taxon>Bacteria</taxon>
        <taxon>Pseudomonadati</taxon>
        <taxon>Pseudomonadota</taxon>
        <taxon>Alphaproteobacteria</taxon>
        <taxon>Hyphomicrobiales</taxon>
        <taxon>Rhizobiaceae</taxon>
        <taxon>Rhizobium/Agrobacterium group</taxon>
        <taxon>Agrobacterium</taxon>
        <taxon>Agrobacterium tumefaciens complex</taxon>
    </lineage>
</organism>
<protein>
    <recommendedName>
        <fullName evidence="2">histidine kinase</fullName>
        <ecNumber evidence="2">2.7.13.3</ecNumber>
    </recommendedName>
</protein>
<dbReference type="InterPro" id="IPR036890">
    <property type="entry name" value="HATPase_C_sf"/>
</dbReference>
<dbReference type="SMART" id="SM00387">
    <property type="entry name" value="HATPase_c"/>
    <property type="match status" value="1"/>
</dbReference>
<keyword evidence="5" id="KW-0547">Nucleotide-binding</keyword>
<dbReference type="Pfam" id="PF02518">
    <property type="entry name" value="HATPase_c"/>
    <property type="match status" value="1"/>
</dbReference>
<feature type="domain" description="Histidine kinase" evidence="10">
    <location>
        <begin position="605"/>
        <end position="832"/>
    </location>
</feature>
<dbReference type="PANTHER" id="PTHR43065:SF10">
    <property type="entry name" value="PEROXIDE STRESS-ACTIVATED HISTIDINE KINASE MAK3"/>
    <property type="match status" value="1"/>
</dbReference>
<sequence>MTEDKIIGYPFRFGGTWYIRKARNANEVVELITAAGVFVGITPGKLSIVHGGYVDKGRESVLSFQVSHAEHPVEYDADLDHTTSIDPRKIVEAEVSKKIPNWHLVEAASREFVDDDPNRVRFSVDAAHIQRLGEQLVSKQETALSELIKNAYDADATKVTLTFSNQEKIGGSLVIEDDGVGMTEDVIRSSWMRISTNAKDTEPTSPVFGRARAGKKGIGRFSVQRLGKRLTFVSKPAGESFGYRVQFDWDRDFIAGASLQDVFSSIERFSKPSEDHGTRLQIEDLRERWSASDIEKVWRAVVLLQPPFPVAIDDTHLVLEGGFRADPGFKVEINDVSQESQRELFSIERSFLSHALATITAAIDDKGIASLRVTSPKFELDEQAICEEKFLLTGPVKLDSRYFIYSPEHFSGLSIQQAARMSREFGGIRIYRNGFRVQPYGDPTDDWLQLAADTGRRNILVPANNSNFFGQVSIPPLSESLFEETSSREGLIENEAFVELRRFTRWALEWAAIRIASTRKRKTRASERNYVPEQKKPSEVLRDFRERLITSRQDSDVNEEVQESLAEAEQLIVEYERVVEQQRAASIEYEEMLRILASLGISIGVFGHEIKGSQGALVSNLHLLNDLVLEIADPVMKGKLSDQHLELQKAVSRVFDIGGYIAGLLSQTESRELNELSVQGSVQRFVAQFKNYMTKQGVDFVLDISPPSIRTTAMHSAEFDSMLLNFLTNAVKSMKRAKAHPKRIRISARKIDQHIVLAFEDNGTGLEPEIADRIFDPFFTTSAGSEEDGIAGPGTGLGLKIVSDIAESYGGSVSVATPSHGYNFKIEFRILSK</sequence>
<dbReference type="STRING" id="1183432.AGR3A_Lc180144"/>
<evidence type="ECO:0000256" key="5">
    <source>
        <dbReference type="ARBA" id="ARBA00022741"/>
    </source>
</evidence>
<dbReference type="GO" id="GO:0004673">
    <property type="term" value="F:protein histidine kinase activity"/>
    <property type="evidence" value="ECO:0007669"/>
    <property type="project" value="UniProtKB-EC"/>
</dbReference>
<evidence type="ECO:0000259" key="10">
    <source>
        <dbReference type="PROSITE" id="PS50109"/>
    </source>
</evidence>
<keyword evidence="8" id="KW-0902">Two-component regulatory system</keyword>
<dbReference type="EC" id="2.7.13.3" evidence="2"/>
<keyword evidence="4" id="KW-0808">Transferase</keyword>
<keyword evidence="9" id="KW-0175">Coiled coil</keyword>
<dbReference type="PANTHER" id="PTHR43065">
    <property type="entry name" value="SENSOR HISTIDINE KINASE"/>
    <property type="match status" value="1"/>
</dbReference>
<evidence type="ECO:0000313" key="11">
    <source>
        <dbReference type="EMBL" id="CUX61685.1"/>
    </source>
</evidence>
<keyword evidence="7" id="KW-0067">ATP-binding</keyword>
<evidence type="ECO:0000256" key="7">
    <source>
        <dbReference type="ARBA" id="ARBA00022840"/>
    </source>
</evidence>
<accession>A0A1S7S2I8</accession>
<dbReference type="PROSITE" id="PS50109">
    <property type="entry name" value="HIS_KIN"/>
    <property type="match status" value="1"/>
</dbReference>
<evidence type="ECO:0000256" key="1">
    <source>
        <dbReference type="ARBA" id="ARBA00000085"/>
    </source>
</evidence>